<evidence type="ECO:0000313" key="3">
    <source>
        <dbReference type="Proteomes" id="UP000799536"/>
    </source>
</evidence>
<protein>
    <submittedName>
        <fullName evidence="2">Uncharacterized protein</fullName>
    </submittedName>
</protein>
<accession>A0A9P4JN43</accession>
<proteinExistence type="predicted"/>
<feature type="region of interest" description="Disordered" evidence="1">
    <location>
        <begin position="1"/>
        <end position="54"/>
    </location>
</feature>
<keyword evidence="3" id="KW-1185">Reference proteome</keyword>
<name>A0A9P4JN43_9PLEO</name>
<dbReference type="EMBL" id="ML993940">
    <property type="protein sequence ID" value="KAF2202337.1"/>
    <property type="molecule type" value="Genomic_DNA"/>
</dbReference>
<evidence type="ECO:0000313" key="2">
    <source>
        <dbReference type="EMBL" id="KAF2202337.1"/>
    </source>
</evidence>
<evidence type="ECO:0000256" key="1">
    <source>
        <dbReference type="SAM" id="MobiDB-lite"/>
    </source>
</evidence>
<comment type="caution">
    <text evidence="2">The sequence shown here is derived from an EMBL/GenBank/DDBJ whole genome shotgun (WGS) entry which is preliminary data.</text>
</comment>
<dbReference type="Proteomes" id="UP000799536">
    <property type="component" value="Unassembled WGS sequence"/>
</dbReference>
<feature type="compositionally biased region" description="Polar residues" evidence="1">
    <location>
        <begin position="7"/>
        <end position="23"/>
    </location>
</feature>
<reference evidence="2" key="1">
    <citation type="journal article" date="2020" name="Stud. Mycol.">
        <title>101 Dothideomycetes genomes: a test case for predicting lifestyles and emergence of pathogens.</title>
        <authorList>
            <person name="Haridas S."/>
            <person name="Albert R."/>
            <person name="Binder M."/>
            <person name="Bloem J."/>
            <person name="Labutti K."/>
            <person name="Salamov A."/>
            <person name="Andreopoulos B."/>
            <person name="Baker S."/>
            <person name="Barry K."/>
            <person name="Bills G."/>
            <person name="Bluhm B."/>
            <person name="Cannon C."/>
            <person name="Castanera R."/>
            <person name="Culley D."/>
            <person name="Daum C."/>
            <person name="Ezra D."/>
            <person name="Gonzalez J."/>
            <person name="Henrissat B."/>
            <person name="Kuo A."/>
            <person name="Liang C."/>
            <person name="Lipzen A."/>
            <person name="Lutzoni F."/>
            <person name="Magnuson J."/>
            <person name="Mondo S."/>
            <person name="Nolan M."/>
            <person name="Ohm R."/>
            <person name="Pangilinan J."/>
            <person name="Park H.-J."/>
            <person name="Ramirez L."/>
            <person name="Alfaro M."/>
            <person name="Sun H."/>
            <person name="Tritt A."/>
            <person name="Yoshinaga Y."/>
            <person name="Zwiers L.-H."/>
            <person name="Turgeon B."/>
            <person name="Goodwin S."/>
            <person name="Spatafora J."/>
            <person name="Crous P."/>
            <person name="Grigoriev I."/>
        </authorList>
    </citation>
    <scope>NUCLEOTIDE SEQUENCE</scope>
    <source>
        <strain evidence="2">ATCC 74209</strain>
    </source>
</reference>
<gene>
    <name evidence="2" type="ORF">GQ43DRAFT_430850</name>
</gene>
<organism evidence="2 3">
    <name type="scientific">Delitschia confertaspora ATCC 74209</name>
    <dbReference type="NCBI Taxonomy" id="1513339"/>
    <lineage>
        <taxon>Eukaryota</taxon>
        <taxon>Fungi</taxon>
        <taxon>Dikarya</taxon>
        <taxon>Ascomycota</taxon>
        <taxon>Pezizomycotina</taxon>
        <taxon>Dothideomycetes</taxon>
        <taxon>Pleosporomycetidae</taxon>
        <taxon>Pleosporales</taxon>
        <taxon>Delitschiaceae</taxon>
        <taxon>Delitschia</taxon>
    </lineage>
</organism>
<sequence length="213" mass="23035">MSFPFNFFSSPRKTAHNSTVNKSASRTKAAPTRPTPPLRISGSSKSLATLGMSTPDAPPPSKLYHLSCPNCHHIREVRIALTATSPTSGAFADAEVCERCFKLFEASEKEARRRSGLISFPSLLEEDEEQVVRMTSSIVGSSGSVVVGSLKGMLGFWGKKRRISGASDGSEETVKSKASIESLGSQWSHGARARALERGRSMESLKVVRGYWA</sequence>
<dbReference type="AlphaFoldDB" id="A0A9P4JN43"/>